<dbReference type="GO" id="GO:0051301">
    <property type="term" value="P:cell division"/>
    <property type="evidence" value="ECO:0007669"/>
    <property type="project" value="UniProtKB-KW"/>
</dbReference>
<comment type="subcellular location">
    <subcellularLocation>
        <location evidence="1">Cytoplasm</location>
    </subcellularLocation>
</comment>
<keyword evidence="6" id="KW-0133">Cell shape</keyword>
<accession>A0A0G1X1Y1</accession>
<comment type="catalytic activity">
    <reaction evidence="15">
        <text>phosphoenolpyruvate + UDP-N-acetyl-alpha-D-glucosamine = UDP-N-acetyl-3-O-(1-carboxyvinyl)-alpha-D-glucosamine + phosphate</text>
        <dbReference type="Rhea" id="RHEA:18681"/>
        <dbReference type="ChEBI" id="CHEBI:43474"/>
        <dbReference type="ChEBI" id="CHEBI:57705"/>
        <dbReference type="ChEBI" id="CHEBI:58702"/>
        <dbReference type="ChEBI" id="CHEBI:68483"/>
        <dbReference type="EC" id="2.5.1.7"/>
    </reaction>
</comment>
<keyword evidence="7" id="KW-0573">Peptidoglycan synthesis</keyword>
<evidence type="ECO:0000256" key="8">
    <source>
        <dbReference type="ARBA" id="ARBA00023306"/>
    </source>
</evidence>
<organism evidence="17 18">
    <name type="scientific">Candidatus Wolfebacteria bacterium GW2011_GWA2_47_9b</name>
    <dbReference type="NCBI Taxonomy" id="1619005"/>
    <lineage>
        <taxon>Bacteria</taxon>
        <taxon>Candidatus Wolfeibacteriota</taxon>
    </lineage>
</organism>
<dbReference type="GO" id="GO:0008360">
    <property type="term" value="P:regulation of cell shape"/>
    <property type="evidence" value="ECO:0007669"/>
    <property type="project" value="UniProtKB-KW"/>
</dbReference>
<evidence type="ECO:0000256" key="7">
    <source>
        <dbReference type="ARBA" id="ARBA00022984"/>
    </source>
</evidence>
<dbReference type="PANTHER" id="PTHR43783:SF1">
    <property type="entry name" value="UDP-N-ACETYLGLUCOSAMINE 1-CARBOXYVINYLTRANSFERASE"/>
    <property type="match status" value="1"/>
</dbReference>
<dbReference type="GO" id="GO:0071555">
    <property type="term" value="P:cell wall organization"/>
    <property type="evidence" value="ECO:0007669"/>
    <property type="project" value="UniProtKB-KW"/>
</dbReference>
<evidence type="ECO:0000256" key="10">
    <source>
        <dbReference type="ARBA" id="ARBA00038367"/>
    </source>
</evidence>
<protein>
    <recommendedName>
        <fullName evidence="12">UDP-N-acetylglucosamine 1-carboxyvinyltransferase</fullName>
        <ecNumber evidence="11">2.5.1.7</ecNumber>
    </recommendedName>
    <alternativeName>
        <fullName evidence="13">Enoylpyruvate transferase</fullName>
    </alternativeName>
    <alternativeName>
        <fullName evidence="14">UDP-N-acetylglucosamine enolpyruvyl transferase</fullName>
    </alternativeName>
</protein>
<dbReference type="InterPro" id="IPR050068">
    <property type="entry name" value="MurA_subfamily"/>
</dbReference>
<dbReference type="Proteomes" id="UP000033882">
    <property type="component" value="Unassembled WGS sequence"/>
</dbReference>
<evidence type="ECO:0000256" key="3">
    <source>
        <dbReference type="ARBA" id="ARBA00022490"/>
    </source>
</evidence>
<dbReference type="SUPFAM" id="SSF55205">
    <property type="entry name" value="EPT/RTPC-like"/>
    <property type="match status" value="1"/>
</dbReference>
<dbReference type="PATRIC" id="fig|1619005.3.peg.1126"/>
<comment type="caution">
    <text evidence="17">The sequence shown here is derived from an EMBL/GenBank/DDBJ whole genome shotgun (WGS) entry which is preliminary data.</text>
</comment>
<dbReference type="EMBL" id="LCPB01000029">
    <property type="protein sequence ID" value="KKU88455.1"/>
    <property type="molecule type" value="Genomic_DNA"/>
</dbReference>
<dbReference type="Gene3D" id="3.65.10.10">
    <property type="entry name" value="Enolpyruvate transferase domain"/>
    <property type="match status" value="2"/>
</dbReference>
<keyword evidence="4" id="KW-0132">Cell division</keyword>
<feature type="domain" description="Enolpyruvate transferase" evidence="16">
    <location>
        <begin position="11"/>
        <end position="284"/>
    </location>
</feature>
<evidence type="ECO:0000256" key="14">
    <source>
        <dbReference type="ARBA" id="ARBA00042842"/>
    </source>
</evidence>
<evidence type="ECO:0000256" key="4">
    <source>
        <dbReference type="ARBA" id="ARBA00022618"/>
    </source>
</evidence>
<evidence type="ECO:0000313" key="17">
    <source>
        <dbReference type="EMBL" id="KKU88455.1"/>
    </source>
</evidence>
<dbReference type="InterPro" id="IPR036968">
    <property type="entry name" value="Enolpyruvate_Tfrase_sf"/>
</dbReference>
<keyword evidence="8" id="KW-0131">Cell cycle</keyword>
<dbReference type="PANTHER" id="PTHR43783">
    <property type="entry name" value="UDP-N-ACETYLGLUCOSAMINE 1-CARBOXYVINYLTRANSFERASE"/>
    <property type="match status" value="1"/>
</dbReference>
<dbReference type="GO" id="GO:0005737">
    <property type="term" value="C:cytoplasm"/>
    <property type="evidence" value="ECO:0007669"/>
    <property type="project" value="UniProtKB-SubCell"/>
</dbReference>
<evidence type="ECO:0000256" key="2">
    <source>
        <dbReference type="ARBA" id="ARBA00004752"/>
    </source>
</evidence>
<dbReference type="InterPro" id="IPR013792">
    <property type="entry name" value="RNA3'P_cycl/enolpyr_Trfase_a/b"/>
</dbReference>
<evidence type="ECO:0000256" key="13">
    <source>
        <dbReference type="ARBA" id="ARBA00042443"/>
    </source>
</evidence>
<keyword evidence="3" id="KW-0963">Cytoplasm</keyword>
<dbReference type="NCBIfam" id="NF006873">
    <property type="entry name" value="PRK09369.1"/>
    <property type="match status" value="1"/>
</dbReference>
<name>A0A0G1X1Y1_9BACT</name>
<keyword evidence="5 17" id="KW-0808">Transferase</keyword>
<comment type="similarity">
    <text evidence="10">Belongs to the EPSP synthase family. MurA subfamily.</text>
</comment>
<evidence type="ECO:0000256" key="6">
    <source>
        <dbReference type="ARBA" id="ARBA00022960"/>
    </source>
</evidence>
<evidence type="ECO:0000256" key="1">
    <source>
        <dbReference type="ARBA" id="ARBA00004496"/>
    </source>
</evidence>
<comment type="pathway">
    <text evidence="2">Cell wall biogenesis; peptidoglycan biosynthesis.</text>
</comment>
<reference evidence="17 18" key="1">
    <citation type="journal article" date="2015" name="Nature">
        <title>rRNA introns, odd ribosomes, and small enigmatic genomes across a large radiation of phyla.</title>
        <authorList>
            <person name="Brown C.T."/>
            <person name="Hug L.A."/>
            <person name="Thomas B.C."/>
            <person name="Sharon I."/>
            <person name="Castelle C.J."/>
            <person name="Singh A."/>
            <person name="Wilkins M.J."/>
            <person name="Williams K.H."/>
            <person name="Banfield J.F."/>
        </authorList>
    </citation>
    <scope>NUCLEOTIDE SEQUENCE [LARGE SCALE GENOMIC DNA]</scope>
</reference>
<proteinExistence type="inferred from homology"/>
<dbReference type="Pfam" id="PF00275">
    <property type="entry name" value="EPSP_synthase"/>
    <property type="match status" value="1"/>
</dbReference>
<evidence type="ECO:0000313" key="18">
    <source>
        <dbReference type="Proteomes" id="UP000033882"/>
    </source>
</evidence>
<evidence type="ECO:0000256" key="5">
    <source>
        <dbReference type="ARBA" id="ARBA00022679"/>
    </source>
</evidence>
<evidence type="ECO:0000256" key="11">
    <source>
        <dbReference type="ARBA" id="ARBA00039108"/>
    </source>
</evidence>
<gene>
    <name evidence="17" type="ORF">UY19_C0029G0006</name>
</gene>
<evidence type="ECO:0000256" key="12">
    <source>
        <dbReference type="ARBA" id="ARBA00039754"/>
    </source>
</evidence>
<keyword evidence="9" id="KW-0961">Cell wall biogenesis/degradation</keyword>
<dbReference type="GO" id="GO:0008760">
    <property type="term" value="F:UDP-N-acetylglucosamine 1-carboxyvinyltransferase activity"/>
    <property type="evidence" value="ECO:0007669"/>
    <property type="project" value="UniProtKB-EC"/>
</dbReference>
<evidence type="ECO:0000259" key="16">
    <source>
        <dbReference type="Pfam" id="PF00275"/>
    </source>
</evidence>
<dbReference type="InterPro" id="IPR001986">
    <property type="entry name" value="Enolpyruvate_Tfrase_dom"/>
</dbReference>
<dbReference type="EC" id="2.5.1.7" evidence="11"/>
<feature type="non-terminal residue" evidence="17">
    <location>
        <position position="1"/>
    </location>
</feature>
<evidence type="ECO:0000256" key="15">
    <source>
        <dbReference type="ARBA" id="ARBA00047527"/>
    </source>
</evidence>
<sequence length="296" mass="32521">LDDRYVASAKNGLRGAKITFRYPSVGATENTILAAVLAKGRTTIQNAATEPEIMDLIIMLQKMGAIIELGANRMIYIDGVKELRGIEHSILPDRNEAVSFACLAVATGGKILVKGARQADLITFLNTLRRIGGEYRVTNEGIEFWRASAKSLKPIDLETDTHPGFMTDWQQPMAVLLTQAEGTSGIHETIYEDRFGYTNDLNLMGADITVQTKCLGEIACRFKNKGFYHGAVIRGATKLRPARLTVRDLRSGIAHVIAALTADGESTIDGIEELDRGYEKIDKRLKNLGADIKRVQ</sequence>
<dbReference type="AlphaFoldDB" id="A0A0G1X1Y1"/>
<evidence type="ECO:0000256" key="9">
    <source>
        <dbReference type="ARBA" id="ARBA00023316"/>
    </source>
</evidence>
<dbReference type="GO" id="GO:0009252">
    <property type="term" value="P:peptidoglycan biosynthetic process"/>
    <property type="evidence" value="ECO:0007669"/>
    <property type="project" value="UniProtKB-KW"/>
</dbReference>